<dbReference type="Gene3D" id="3.90.180.10">
    <property type="entry name" value="Medium-chain alcohol dehydrogenases, catalytic domain"/>
    <property type="match status" value="1"/>
</dbReference>
<dbReference type="InterPro" id="IPR013154">
    <property type="entry name" value="ADH-like_N"/>
</dbReference>
<gene>
    <name evidence="3" type="ORF">OFUS_LOCUS22593</name>
</gene>
<dbReference type="NCBIfam" id="TIGR02824">
    <property type="entry name" value="quinone_pig3"/>
    <property type="match status" value="1"/>
</dbReference>
<dbReference type="InterPro" id="IPR014189">
    <property type="entry name" value="Quinone_OxRdtase_PIG3"/>
</dbReference>
<keyword evidence="2" id="KW-0560">Oxidoreductase</keyword>
<dbReference type="InterPro" id="IPR036291">
    <property type="entry name" value="NAD(P)-bd_dom_sf"/>
</dbReference>
<dbReference type="Gene3D" id="3.40.50.720">
    <property type="entry name" value="NAD(P)-binding Rossmann-like Domain"/>
    <property type="match status" value="1"/>
</dbReference>
<dbReference type="Pfam" id="PF08240">
    <property type="entry name" value="ADH_N"/>
    <property type="match status" value="1"/>
</dbReference>
<dbReference type="Pfam" id="PF00107">
    <property type="entry name" value="ADH_zinc_N"/>
    <property type="match status" value="1"/>
</dbReference>
<accession>A0A8J1TDB5</accession>
<dbReference type="OrthoDB" id="3509362at2759"/>
<proteinExistence type="predicted"/>
<dbReference type="GO" id="GO:0070402">
    <property type="term" value="F:NADPH binding"/>
    <property type="evidence" value="ECO:0007669"/>
    <property type="project" value="TreeGrafter"/>
</dbReference>
<dbReference type="PANTHER" id="PTHR48106:SF18">
    <property type="entry name" value="QUINONE OXIDOREDUCTASE PIG3"/>
    <property type="match status" value="1"/>
</dbReference>
<organism evidence="3 4">
    <name type="scientific">Owenia fusiformis</name>
    <name type="common">Polychaete worm</name>
    <dbReference type="NCBI Taxonomy" id="6347"/>
    <lineage>
        <taxon>Eukaryota</taxon>
        <taxon>Metazoa</taxon>
        <taxon>Spiralia</taxon>
        <taxon>Lophotrochozoa</taxon>
        <taxon>Annelida</taxon>
        <taxon>Polychaeta</taxon>
        <taxon>Sedentaria</taxon>
        <taxon>Canalipalpata</taxon>
        <taxon>Sabellida</taxon>
        <taxon>Oweniida</taxon>
        <taxon>Oweniidae</taxon>
        <taxon>Owenia</taxon>
    </lineage>
</organism>
<dbReference type="SUPFAM" id="SSF51735">
    <property type="entry name" value="NAD(P)-binding Rossmann-fold domains"/>
    <property type="match status" value="1"/>
</dbReference>
<dbReference type="AlphaFoldDB" id="A0A8J1TDB5"/>
<dbReference type="InterPro" id="IPR020843">
    <property type="entry name" value="ER"/>
</dbReference>
<name>A0A8J1TDB5_OWEFU</name>
<keyword evidence="1" id="KW-0521">NADP</keyword>
<dbReference type="PANTHER" id="PTHR48106">
    <property type="entry name" value="QUINONE OXIDOREDUCTASE PIG3-RELATED"/>
    <property type="match status" value="1"/>
</dbReference>
<dbReference type="InterPro" id="IPR011032">
    <property type="entry name" value="GroES-like_sf"/>
</dbReference>
<dbReference type="InterPro" id="IPR013149">
    <property type="entry name" value="ADH-like_C"/>
</dbReference>
<evidence type="ECO:0000256" key="1">
    <source>
        <dbReference type="ARBA" id="ARBA00022857"/>
    </source>
</evidence>
<dbReference type="SUPFAM" id="SSF50129">
    <property type="entry name" value="GroES-like"/>
    <property type="match status" value="1"/>
</dbReference>
<protein>
    <submittedName>
        <fullName evidence="3">Uncharacterized protein</fullName>
    </submittedName>
</protein>
<dbReference type="GO" id="GO:0003960">
    <property type="term" value="F:quinone reductase (NADPH) activity"/>
    <property type="evidence" value="ECO:0007669"/>
    <property type="project" value="TreeGrafter"/>
</dbReference>
<evidence type="ECO:0000313" key="4">
    <source>
        <dbReference type="Proteomes" id="UP000749559"/>
    </source>
</evidence>
<dbReference type="SMART" id="SM00829">
    <property type="entry name" value="PKS_ER"/>
    <property type="match status" value="1"/>
</dbReference>
<dbReference type="EMBL" id="CAIIXF020000011">
    <property type="protein sequence ID" value="CAH1798445.1"/>
    <property type="molecule type" value="Genomic_DNA"/>
</dbReference>
<dbReference type="CDD" id="cd05276">
    <property type="entry name" value="p53_inducible_oxidoreductase"/>
    <property type="match status" value="1"/>
</dbReference>
<dbReference type="GO" id="GO:0048038">
    <property type="term" value="F:quinone binding"/>
    <property type="evidence" value="ECO:0007669"/>
    <property type="project" value="TreeGrafter"/>
</dbReference>
<sequence length="377" mass="40752">MIFLKFTSRSNCKRFLLGHSVPHILFVGVFIRQFMPCFASTMKAAQFTPGPPENINIGEVPIPTLRSSEVLLKVYTTAINRADTLQRKGLYPAPKDESNILGLEAAGTVEKLGPDVKTLNVGDRVMALLPGGGNAEYVAVRENHTIKVPSSMTWTKAGAIPEVWLTAYQLLHFVGHVKPGETVLLHAGGSGVGTAATQLCDLIGAKAIVTAGSEAKINMAKSLGAVAGFNYKEVDFAEKVLEFTEGKGVDLILDPVGGSYWEKNTAAIALDGRWVLYGSMGGGKVDGDILAKILRKRIQLTGSTLRTRSNQYKAELVKSFEEHTLEHFQSGKLKPIIDTVLPLSKLADAHALMESNKNNGKIVIVVRDDESDIKAEL</sequence>
<reference evidence="3" key="1">
    <citation type="submission" date="2022-03" db="EMBL/GenBank/DDBJ databases">
        <authorList>
            <person name="Martin C."/>
        </authorList>
    </citation>
    <scope>NUCLEOTIDE SEQUENCE</scope>
</reference>
<comment type="caution">
    <text evidence="3">The sequence shown here is derived from an EMBL/GenBank/DDBJ whole genome shotgun (WGS) entry which is preliminary data.</text>
</comment>
<keyword evidence="4" id="KW-1185">Reference proteome</keyword>
<evidence type="ECO:0000256" key="2">
    <source>
        <dbReference type="ARBA" id="ARBA00023002"/>
    </source>
</evidence>
<evidence type="ECO:0000313" key="3">
    <source>
        <dbReference type="EMBL" id="CAH1798445.1"/>
    </source>
</evidence>
<dbReference type="Proteomes" id="UP000749559">
    <property type="component" value="Unassembled WGS sequence"/>
</dbReference>